<dbReference type="Proteomes" id="UP000282674">
    <property type="component" value="Unassembled WGS sequence"/>
</dbReference>
<comment type="similarity">
    <text evidence="2">Belongs to the TfdA dioxygenase family.</text>
</comment>
<evidence type="ECO:0000256" key="3">
    <source>
        <dbReference type="ARBA" id="ARBA00022723"/>
    </source>
</evidence>
<evidence type="ECO:0000256" key="1">
    <source>
        <dbReference type="ARBA" id="ARBA00001954"/>
    </source>
</evidence>
<dbReference type="OrthoDB" id="581608at2"/>
<organism evidence="9 10">
    <name type="scientific">Actinomadura harenae</name>
    <dbReference type="NCBI Taxonomy" id="2483351"/>
    <lineage>
        <taxon>Bacteria</taxon>
        <taxon>Bacillati</taxon>
        <taxon>Actinomycetota</taxon>
        <taxon>Actinomycetes</taxon>
        <taxon>Streptosporangiales</taxon>
        <taxon>Thermomonosporaceae</taxon>
        <taxon>Actinomadura</taxon>
    </lineage>
</organism>
<accession>A0A3M2MIE7</accession>
<evidence type="ECO:0000256" key="6">
    <source>
        <dbReference type="ARBA" id="ARBA00023004"/>
    </source>
</evidence>
<evidence type="ECO:0000256" key="2">
    <source>
        <dbReference type="ARBA" id="ARBA00005896"/>
    </source>
</evidence>
<comment type="cofactor">
    <cofactor evidence="1">
        <name>Fe(2+)</name>
        <dbReference type="ChEBI" id="CHEBI:29033"/>
    </cofactor>
</comment>
<dbReference type="RefSeq" id="WP_122192961.1">
    <property type="nucleotide sequence ID" value="NZ_JBHSKC010000003.1"/>
</dbReference>
<sequence length="282" mass="29956">MAYRLLDPPPAPSAPEGPLTCVEPLAGRIGAAVTGVRLAGGPDSGTARLLRWALLRHKVLFLRGQDDVAAADQTALAALFGEPSTPVAHAGCAGAWHTDGSGTMRPPGVSVLHALSVPPFGGDTVWANTATAYDGLPLELREVADRLWIEHAGPDGVLEHPLVTVHPETGERVLLLGAHARGVAGLSGAADAGALIRLFQGQVTALENTVRWRWRPGDVVVWDNRATQHRDVRDVGDRVAGERRFRLVTCGGSAPLPFHPRTERERAPKAGPRGVRRAPRRA</sequence>
<dbReference type="AlphaFoldDB" id="A0A3M2MIE7"/>
<comment type="caution">
    <text evidence="9">The sequence shown here is derived from an EMBL/GenBank/DDBJ whole genome shotgun (WGS) entry which is preliminary data.</text>
</comment>
<dbReference type="PANTHER" id="PTHR30468:SF5">
    <property type="entry name" value="ALPHA-KETOGLUTARATE-DEPENDENT SULFATE ESTER DIOXYGENASE"/>
    <property type="match status" value="1"/>
</dbReference>
<dbReference type="Gene3D" id="3.60.130.10">
    <property type="entry name" value="Clavaminate synthase-like"/>
    <property type="match status" value="1"/>
</dbReference>
<feature type="domain" description="TauD/TfdA-like" evidence="8">
    <location>
        <begin position="22"/>
        <end position="235"/>
    </location>
</feature>
<dbReference type="Pfam" id="PF02668">
    <property type="entry name" value="TauD"/>
    <property type="match status" value="1"/>
</dbReference>
<dbReference type="InterPro" id="IPR042098">
    <property type="entry name" value="TauD-like_sf"/>
</dbReference>
<gene>
    <name evidence="9" type="ORF">EBO15_04205</name>
</gene>
<keyword evidence="5" id="KW-0560">Oxidoreductase</keyword>
<keyword evidence="10" id="KW-1185">Reference proteome</keyword>
<evidence type="ECO:0000259" key="8">
    <source>
        <dbReference type="Pfam" id="PF02668"/>
    </source>
</evidence>
<feature type="region of interest" description="Disordered" evidence="7">
    <location>
        <begin position="256"/>
        <end position="282"/>
    </location>
</feature>
<dbReference type="InterPro" id="IPR051323">
    <property type="entry name" value="AtsK-like"/>
</dbReference>
<protein>
    <submittedName>
        <fullName evidence="9">TauD/TfdA family dioxygenase</fullName>
    </submittedName>
</protein>
<evidence type="ECO:0000256" key="5">
    <source>
        <dbReference type="ARBA" id="ARBA00023002"/>
    </source>
</evidence>
<dbReference type="GO" id="GO:0005737">
    <property type="term" value="C:cytoplasm"/>
    <property type="evidence" value="ECO:0007669"/>
    <property type="project" value="TreeGrafter"/>
</dbReference>
<evidence type="ECO:0000313" key="9">
    <source>
        <dbReference type="EMBL" id="RMI47098.1"/>
    </source>
</evidence>
<dbReference type="SUPFAM" id="SSF51197">
    <property type="entry name" value="Clavaminate synthase-like"/>
    <property type="match status" value="1"/>
</dbReference>
<evidence type="ECO:0000313" key="10">
    <source>
        <dbReference type="Proteomes" id="UP000282674"/>
    </source>
</evidence>
<dbReference type="EMBL" id="RFFG01000005">
    <property type="protein sequence ID" value="RMI47098.1"/>
    <property type="molecule type" value="Genomic_DNA"/>
</dbReference>
<keyword evidence="6" id="KW-0408">Iron</keyword>
<dbReference type="InterPro" id="IPR003819">
    <property type="entry name" value="TauD/TfdA-like"/>
</dbReference>
<reference evidence="9 10" key="1">
    <citation type="submission" date="2018-10" db="EMBL/GenBank/DDBJ databases">
        <title>Isolation from soil.</title>
        <authorList>
            <person name="Hu J."/>
        </authorList>
    </citation>
    <scope>NUCLEOTIDE SEQUENCE [LARGE SCALE GENOMIC DNA]</scope>
    <source>
        <strain evidence="9 10">NEAU-Ht49</strain>
    </source>
</reference>
<dbReference type="PANTHER" id="PTHR30468">
    <property type="entry name" value="ALPHA-KETOGLUTARATE-DEPENDENT SULFONATE DIOXYGENASE"/>
    <property type="match status" value="1"/>
</dbReference>
<keyword evidence="3" id="KW-0479">Metal-binding</keyword>
<name>A0A3M2MIE7_9ACTN</name>
<evidence type="ECO:0000256" key="4">
    <source>
        <dbReference type="ARBA" id="ARBA00022964"/>
    </source>
</evidence>
<evidence type="ECO:0000256" key="7">
    <source>
        <dbReference type="SAM" id="MobiDB-lite"/>
    </source>
</evidence>
<proteinExistence type="inferred from homology"/>
<keyword evidence="4 9" id="KW-0223">Dioxygenase</keyword>
<dbReference type="GO" id="GO:0046872">
    <property type="term" value="F:metal ion binding"/>
    <property type="evidence" value="ECO:0007669"/>
    <property type="project" value="UniProtKB-KW"/>
</dbReference>
<dbReference type="GO" id="GO:0016706">
    <property type="term" value="F:2-oxoglutarate-dependent dioxygenase activity"/>
    <property type="evidence" value="ECO:0007669"/>
    <property type="project" value="TreeGrafter"/>
</dbReference>